<organism evidence="2 3">
    <name type="scientific">Geotalea uraniireducens</name>
    <dbReference type="NCBI Taxonomy" id="351604"/>
    <lineage>
        <taxon>Bacteria</taxon>
        <taxon>Pseudomonadati</taxon>
        <taxon>Thermodesulfobacteriota</taxon>
        <taxon>Desulfuromonadia</taxon>
        <taxon>Geobacterales</taxon>
        <taxon>Geobacteraceae</taxon>
        <taxon>Geotalea</taxon>
    </lineage>
</organism>
<proteinExistence type="predicted"/>
<evidence type="ECO:0000313" key="2">
    <source>
        <dbReference type="EMBL" id="BDV44841.1"/>
    </source>
</evidence>
<name>A0ABM8ER82_9BACT</name>
<dbReference type="Gene3D" id="3.20.20.150">
    <property type="entry name" value="Divalent-metal-dependent TIM barrel enzymes"/>
    <property type="match status" value="1"/>
</dbReference>
<evidence type="ECO:0000313" key="3">
    <source>
        <dbReference type="Proteomes" id="UP001317705"/>
    </source>
</evidence>
<keyword evidence="2" id="KW-0540">Nuclease</keyword>
<dbReference type="PANTHER" id="PTHR21445">
    <property type="entry name" value="ENDONUCLEASE IV ENDODEOXYRIBONUCLEASE IV"/>
    <property type="match status" value="1"/>
</dbReference>
<dbReference type="EMBL" id="AP027151">
    <property type="protein sequence ID" value="BDV44841.1"/>
    <property type="molecule type" value="Genomic_DNA"/>
</dbReference>
<gene>
    <name evidence="2" type="ORF">GURASL_37640</name>
</gene>
<accession>A0ABM8ER82</accession>
<evidence type="ECO:0000259" key="1">
    <source>
        <dbReference type="Pfam" id="PF01261"/>
    </source>
</evidence>
<dbReference type="GO" id="GO:0004519">
    <property type="term" value="F:endonuclease activity"/>
    <property type="evidence" value="ECO:0007669"/>
    <property type="project" value="UniProtKB-KW"/>
</dbReference>
<keyword evidence="3" id="KW-1185">Reference proteome</keyword>
<feature type="domain" description="Xylose isomerase-like TIM barrel" evidence="1">
    <location>
        <begin position="40"/>
        <end position="244"/>
    </location>
</feature>
<dbReference type="InterPro" id="IPR036237">
    <property type="entry name" value="Xyl_isomerase-like_sf"/>
</dbReference>
<dbReference type="InterPro" id="IPR001719">
    <property type="entry name" value="AP_endonuc_2"/>
</dbReference>
<dbReference type="SUPFAM" id="SSF51658">
    <property type="entry name" value="Xylose isomerase-like"/>
    <property type="match status" value="1"/>
</dbReference>
<dbReference type="InterPro" id="IPR013022">
    <property type="entry name" value="Xyl_isomerase-like_TIM-brl"/>
</dbReference>
<sequence length="258" mass="29537">MTMRNRVYAHVPYPMLVENLQTIISRQLNPEIFFPGEVLDSLIPEEVGTVAQTLAAAGIRCTFHAPFIDLNPGSVERLIREVTRHRLDQVLKVAAILKPDVIVFHPGYDRWRYGENQERWLAHSIETWQAVIAKAEPIGCTVAVENIFEEEPSTLRALFEALDHPQFRHCFDIGHWNLFHKVGLEEWFAELGSYIAETHIHDNRGTRDDHLPLGEGAIDFDRFFALMEQYAPNAAWTIEAHCREALDRALVNLAAYAK</sequence>
<reference evidence="2 3" key="1">
    <citation type="submission" date="2022-12" db="EMBL/GenBank/DDBJ databases">
        <title>Polyphasic characterization of Geotalea uranireducens NIT-SL11 newly isolated from a complex of sewage sludge and microbially reduced graphene oxide.</title>
        <authorList>
            <person name="Xie L."/>
            <person name="Yoshida N."/>
            <person name="Meng L."/>
        </authorList>
    </citation>
    <scope>NUCLEOTIDE SEQUENCE [LARGE SCALE GENOMIC DNA]</scope>
    <source>
        <strain evidence="2 3">NIT-SL11</strain>
    </source>
</reference>
<protein>
    <submittedName>
        <fullName evidence="2">AP endonuclease</fullName>
    </submittedName>
</protein>
<dbReference type="Proteomes" id="UP001317705">
    <property type="component" value="Chromosome"/>
</dbReference>
<keyword evidence="2" id="KW-0378">Hydrolase</keyword>
<dbReference type="Pfam" id="PF01261">
    <property type="entry name" value="AP_endonuc_2"/>
    <property type="match status" value="1"/>
</dbReference>
<dbReference type="PANTHER" id="PTHR21445:SF0">
    <property type="entry name" value="APURINIC-APYRIMIDINIC ENDONUCLEASE"/>
    <property type="match status" value="1"/>
</dbReference>
<keyword evidence="2" id="KW-0255">Endonuclease</keyword>